<evidence type="ECO:0000256" key="4">
    <source>
        <dbReference type="ARBA" id="ARBA00023136"/>
    </source>
</evidence>
<dbReference type="Proteomes" id="UP000272528">
    <property type="component" value="Chromosome"/>
</dbReference>
<evidence type="ECO:0000313" key="6">
    <source>
        <dbReference type="EMBL" id="AZN42711.1"/>
    </source>
</evidence>
<evidence type="ECO:0000256" key="2">
    <source>
        <dbReference type="ARBA" id="ARBA00022692"/>
    </source>
</evidence>
<keyword evidence="2 5" id="KW-0812">Transmembrane</keyword>
<accession>A0A3Q8X838</accession>
<feature type="transmembrane region" description="Helical" evidence="5">
    <location>
        <begin position="12"/>
        <end position="40"/>
    </location>
</feature>
<keyword evidence="4 5" id="KW-0472">Membrane</keyword>
<feature type="transmembrane region" description="Helical" evidence="5">
    <location>
        <begin position="227"/>
        <end position="246"/>
    </location>
</feature>
<dbReference type="AlphaFoldDB" id="A0A3Q8X838"/>
<dbReference type="KEGG" id="palb:EJC50_25735"/>
<protein>
    <submittedName>
        <fullName evidence="6">Energy-coupling factor transporter transmembrane protein EcfT</fullName>
    </submittedName>
</protein>
<dbReference type="GO" id="GO:0005886">
    <property type="term" value="C:plasma membrane"/>
    <property type="evidence" value="ECO:0007669"/>
    <property type="project" value="UniProtKB-ARBA"/>
</dbReference>
<dbReference type="EMBL" id="CP034437">
    <property type="protein sequence ID" value="AZN42711.1"/>
    <property type="molecule type" value="Genomic_DNA"/>
</dbReference>
<feature type="transmembrane region" description="Helical" evidence="5">
    <location>
        <begin position="266"/>
        <end position="285"/>
    </location>
</feature>
<keyword evidence="7" id="KW-1185">Reference proteome</keyword>
<reference evidence="7" key="1">
    <citation type="submission" date="2018-12" db="EMBL/GenBank/DDBJ databases">
        <title>Genome sequence of Peanibacillus sp.</title>
        <authorList>
            <person name="Subramani G."/>
            <person name="Srinivasan S."/>
            <person name="Kim M.K."/>
        </authorList>
    </citation>
    <scope>NUCLEOTIDE SEQUENCE [LARGE SCALE GENOMIC DNA]</scope>
    <source>
        <strain evidence="7">18JY67-1</strain>
    </source>
</reference>
<feature type="transmembrane region" description="Helical" evidence="5">
    <location>
        <begin position="60"/>
        <end position="85"/>
    </location>
</feature>
<comment type="subcellular location">
    <subcellularLocation>
        <location evidence="1">Membrane</location>
        <topology evidence="1">Multi-pass membrane protein</topology>
    </subcellularLocation>
</comment>
<dbReference type="PANTHER" id="PTHR33514">
    <property type="entry name" value="PROTEIN ABCI12, CHLOROPLASTIC"/>
    <property type="match status" value="1"/>
</dbReference>
<dbReference type="OrthoDB" id="2039442at2"/>
<evidence type="ECO:0000256" key="1">
    <source>
        <dbReference type="ARBA" id="ARBA00004141"/>
    </source>
</evidence>
<dbReference type="InterPro" id="IPR003339">
    <property type="entry name" value="ABC/ECF_trnsptr_transmembrane"/>
</dbReference>
<dbReference type="PANTHER" id="PTHR33514:SF13">
    <property type="entry name" value="PROTEIN ABCI12, CHLOROPLASTIC"/>
    <property type="match status" value="1"/>
</dbReference>
<gene>
    <name evidence="6" type="ORF">EJC50_25735</name>
</gene>
<evidence type="ECO:0000256" key="3">
    <source>
        <dbReference type="ARBA" id="ARBA00022989"/>
    </source>
</evidence>
<feature type="transmembrane region" description="Helical" evidence="5">
    <location>
        <begin position="126"/>
        <end position="148"/>
    </location>
</feature>
<name>A0A3Q8X838_9BACL</name>
<dbReference type="RefSeq" id="WP_126018668.1">
    <property type="nucleotide sequence ID" value="NZ_CP034437.1"/>
</dbReference>
<evidence type="ECO:0000313" key="7">
    <source>
        <dbReference type="Proteomes" id="UP000272528"/>
    </source>
</evidence>
<dbReference type="CDD" id="cd16914">
    <property type="entry name" value="EcfT"/>
    <property type="match status" value="1"/>
</dbReference>
<proteinExistence type="predicted"/>
<organism evidence="6 7">
    <name type="scientific">Paenibacillus albus</name>
    <dbReference type="NCBI Taxonomy" id="2495582"/>
    <lineage>
        <taxon>Bacteria</taxon>
        <taxon>Bacillati</taxon>
        <taxon>Bacillota</taxon>
        <taxon>Bacilli</taxon>
        <taxon>Bacillales</taxon>
        <taxon>Paenibacillaceae</taxon>
        <taxon>Paenibacillus</taxon>
    </lineage>
</organism>
<evidence type="ECO:0000256" key="5">
    <source>
        <dbReference type="SAM" id="Phobius"/>
    </source>
</evidence>
<keyword evidence="3 5" id="KW-1133">Transmembrane helix</keyword>
<feature type="transmembrane region" description="Helical" evidence="5">
    <location>
        <begin position="97"/>
        <end position="120"/>
    </location>
</feature>
<sequence>MRRDAFASCHPVVNAVYFTAVVGFTMFFLHPLLQLFALVAAVTYSLLLRGARGAKFNLLYMLPLLLVMAAANPVFNHAGVTILFYLKNGNPITLESVLYGVASAFMYITVIIWFSCFNSVMTSDKLMFLLGRAVPSLSLVLAMTLRFVPRYMHQIKVISQAQRCIGRDVTQGSLIQRARSGLRILSMITSWAMESAIDTSDSMKSRGYGLPNRTSFTLVRIDRRDRLLLMAMLLLIGLVLAGAATGANSVRYFPSIHAGAVSTVGIMGYIACFLLYMLPIILAIVEEVRWKSIASRM</sequence>